<reference evidence="2 3" key="1">
    <citation type="submission" date="2018-10" db="EMBL/GenBank/DDBJ databases">
        <title>Lactobacillus sp. R7 and Lactobacillus sp. R19 isolated from fermented mustard green product of Taiwan.</title>
        <authorList>
            <person name="Lin S.-T."/>
        </authorList>
    </citation>
    <scope>NUCLEOTIDE SEQUENCE [LARGE SCALE GENOMIC DNA]</scope>
    <source>
        <strain evidence="2 3">BCRC 81127</strain>
    </source>
</reference>
<dbReference type="InterPro" id="IPR010982">
    <property type="entry name" value="Lambda_DNA-bd_dom_sf"/>
</dbReference>
<evidence type="ECO:0000313" key="3">
    <source>
        <dbReference type="Proteomes" id="UP000298021"/>
    </source>
</evidence>
<evidence type="ECO:0000259" key="1">
    <source>
        <dbReference type="PROSITE" id="PS50943"/>
    </source>
</evidence>
<proteinExistence type="predicted"/>
<accession>A0A4Z0JPM6</accession>
<sequence>MRVKMKVISSKNLRGLIASKGYSIRDFSNHISISGAYMSDIVNENKQPSARIAWKIAQGLDVKISDIFFTVYDDKSETKEFKRSLTTP</sequence>
<feature type="domain" description="HTH cro/C1-type" evidence="1">
    <location>
        <begin position="13"/>
        <end position="67"/>
    </location>
</feature>
<dbReference type="SMART" id="SM00530">
    <property type="entry name" value="HTH_XRE"/>
    <property type="match status" value="1"/>
</dbReference>
<evidence type="ECO:0000313" key="2">
    <source>
        <dbReference type="EMBL" id="TGD24103.1"/>
    </source>
</evidence>
<dbReference type="RefSeq" id="WP_135371714.1">
    <property type="nucleotide sequence ID" value="NZ_RKLY01000007.1"/>
</dbReference>
<dbReference type="OrthoDB" id="2306294at2"/>
<dbReference type="SUPFAM" id="SSF47413">
    <property type="entry name" value="lambda repressor-like DNA-binding domains"/>
    <property type="match status" value="1"/>
</dbReference>
<organism evidence="2 3">
    <name type="scientific">Companilactobacillus suantsaicola</name>
    <dbReference type="NCBI Taxonomy" id="2487723"/>
    <lineage>
        <taxon>Bacteria</taxon>
        <taxon>Bacillati</taxon>
        <taxon>Bacillota</taxon>
        <taxon>Bacilli</taxon>
        <taxon>Lactobacillales</taxon>
        <taxon>Lactobacillaceae</taxon>
        <taxon>Companilactobacillus</taxon>
    </lineage>
</organism>
<dbReference type="GO" id="GO:0003677">
    <property type="term" value="F:DNA binding"/>
    <property type="evidence" value="ECO:0007669"/>
    <property type="project" value="InterPro"/>
</dbReference>
<dbReference type="PROSITE" id="PS50943">
    <property type="entry name" value="HTH_CROC1"/>
    <property type="match status" value="1"/>
</dbReference>
<comment type="caution">
    <text evidence="2">The sequence shown here is derived from an EMBL/GenBank/DDBJ whole genome shotgun (WGS) entry which is preliminary data.</text>
</comment>
<gene>
    <name evidence="2" type="ORF">EGT49_03955</name>
</gene>
<protein>
    <submittedName>
        <fullName evidence="2">XRE family transcriptional regulator</fullName>
    </submittedName>
</protein>
<dbReference type="Pfam" id="PF13443">
    <property type="entry name" value="HTH_26"/>
    <property type="match status" value="1"/>
</dbReference>
<dbReference type="AlphaFoldDB" id="A0A4Z0JPM6"/>
<dbReference type="Proteomes" id="UP000298021">
    <property type="component" value="Unassembled WGS sequence"/>
</dbReference>
<dbReference type="EMBL" id="RKLY01000007">
    <property type="protein sequence ID" value="TGD24103.1"/>
    <property type="molecule type" value="Genomic_DNA"/>
</dbReference>
<dbReference type="Gene3D" id="1.10.260.40">
    <property type="entry name" value="lambda repressor-like DNA-binding domains"/>
    <property type="match status" value="1"/>
</dbReference>
<keyword evidence="3" id="KW-1185">Reference proteome</keyword>
<dbReference type="CDD" id="cd00093">
    <property type="entry name" value="HTH_XRE"/>
    <property type="match status" value="1"/>
</dbReference>
<name>A0A4Z0JPM6_9LACO</name>
<dbReference type="InterPro" id="IPR001387">
    <property type="entry name" value="Cro/C1-type_HTH"/>
</dbReference>